<dbReference type="AlphaFoldDB" id="A0A941AI26"/>
<dbReference type="InterPro" id="IPR013324">
    <property type="entry name" value="RNA_pol_sigma_r3/r4-like"/>
</dbReference>
<feature type="compositionally biased region" description="Low complexity" evidence="1">
    <location>
        <begin position="533"/>
        <end position="553"/>
    </location>
</feature>
<comment type="caution">
    <text evidence="3">The sequence shown here is derived from an EMBL/GenBank/DDBJ whole genome shotgun (WGS) entry which is preliminary data.</text>
</comment>
<dbReference type="Proteomes" id="UP000674234">
    <property type="component" value="Unassembled WGS sequence"/>
</dbReference>
<protein>
    <submittedName>
        <fullName evidence="3">Uncharacterized protein</fullName>
    </submittedName>
</protein>
<dbReference type="SUPFAM" id="SSF88659">
    <property type="entry name" value="Sigma3 and sigma4 domains of RNA polymerase sigma factors"/>
    <property type="match status" value="1"/>
</dbReference>
<keyword evidence="4" id="KW-1185">Reference proteome</keyword>
<feature type="region of interest" description="Disordered" evidence="1">
    <location>
        <begin position="240"/>
        <end position="601"/>
    </location>
</feature>
<keyword evidence="2" id="KW-0472">Membrane</keyword>
<proteinExistence type="predicted"/>
<sequence length="634" mass="65212">MTAPLTGQRSRSELIAELYERHAAGLFAYCHDQLGETSSAGDAVVAVFTSAPPAEPPSRAALYTLARREIYRRDVSYALPAVDSVADPATALIERVFRDIRPHQREVLLLSAVCGLETAELSAVLDVARDTAEELTYGARRRFAQTLETAVAAARSAPYMTPEVAEVYDAINVAPVDDVLARLPWRRPAASVRDRVLSALPYEGQGTATGPGGADRKLWPTSPTWPLPLSDPNQVSNTIVVKADVIKGRGTTSDGSSDRRRRARHEAATEPLPKLRGSVLSALGESLPRRKRPARPSPAGSTSPAAAGPTTAGAAAAGSTSAGAAGPTAGAAMTTGAAGAPGATPPAGQGSAEPAPEPTTDVFDAFRPADPFRTSDPFRTPDPVSASDPVSPSDPVRQADAFSPFEPVRQPDAFSASEPVRQPDAFSASEPVRQPDAFSASDLFRPAGSRTAGSRAADTDVRSPLDGGESGRDTETFPAIGGGMPLSAPPAGSFAEPLASPSPTPLTPPPVAPGTPGGGTAGDRTAGGKRGRATGAAHRAKGTAGKGAAVKGTTGQGSPRRSTPPRQGPNGQGSPSQATPVAPGASAASAATARKPGHRGKDRHYDWVWELLGFLICLAIALIVFFAVPTIVSH</sequence>
<dbReference type="RefSeq" id="WP_210154630.1">
    <property type="nucleotide sequence ID" value="NZ_JAFCNB010000002.1"/>
</dbReference>
<gene>
    <name evidence="3" type="ORF">JOL79_06060</name>
</gene>
<feature type="compositionally biased region" description="Low complexity" evidence="1">
    <location>
        <begin position="297"/>
        <end position="352"/>
    </location>
</feature>
<feature type="compositionally biased region" description="Polar residues" evidence="1">
    <location>
        <begin position="556"/>
        <end position="565"/>
    </location>
</feature>
<keyword evidence="2" id="KW-0812">Transmembrane</keyword>
<name>A0A941AI26_9ACTN</name>
<evidence type="ECO:0000256" key="2">
    <source>
        <dbReference type="SAM" id="Phobius"/>
    </source>
</evidence>
<reference evidence="3" key="1">
    <citation type="submission" date="2021-02" db="EMBL/GenBank/DDBJ databases">
        <title>Draft genome sequence of Microbispora sp. RL4-1S isolated from rice leaves in Thailand.</title>
        <authorList>
            <person name="Muangham S."/>
            <person name="Duangmal K."/>
        </authorList>
    </citation>
    <scope>NUCLEOTIDE SEQUENCE</scope>
    <source>
        <strain evidence="3">RL4-1S</strain>
    </source>
</reference>
<evidence type="ECO:0000256" key="1">
    <source>
        <dbReference type="SAM" id="MobiDB-lite"/>
    </source>
</evidence>
<keyword evidence="2" id="KW-1133">Transmembrane helix</keyword>
<evidence type="ECO:0000313" key="4">
    <source>
        <dbReference type="Proteomes" id="UP000674234"/>
    </source>
</evidence>
<dbReference type="EMBL" id="JAFCNB010000002">
    <property type="protein sequence ID" value="MBP2703362.1"/>
    <property type="molecule type" value="Genomic_DNA"/>
</dbReference>
<accession>A0A941AI26</accession>
<dbReference type="Gene3D" id="1.20.140.160">
    <property type="match status" value="1"/>
</dbReference>
<feature type="region of interest" description="Disordered" evidence="1">
    <location>
        <begin position="202"/>
        <end position="221"/>
    </location>
</feature>
<feature type="compositionally biased region" description="Basic and acidic residues" evidence="1">
    <location>
        <begin position="457"/>
        <end position="475"/>
    </location>
</feature>
<organism evidence="3 4">
    <name type="scientific">Microbispora oryzae</name>
    <dbReference type="NCBI Taxonomy" id="2806554"/>
    <lineage>
        <taxon>Bacteria</taxon>
        <taxon>Bacillati</taxon>
        <taxon>Actinomycetota</taxon>
        <taxon>Actinomycetes</taxon>
        <taxon>Streptosporangiales</taxon>
        <taxon>Streptosporangiaceae</taxon>
        <taxon>Microbispora</taxon>
    </lineage>
</organism>
<evidence type="ECO:0000313" key="3">
    <source>
        <dbReference type="EMBL" id="MBP2703362.1"/>
    </source>
</evidence>
<feature type="compositionally biased region" description="Low complexity" evidence="1">
    <location>
        <begin position="381"/>
        <end position="396"/>
    </location>
</feature>
<feature type="transmembrane region" description="Helical" evidence="2">
    <location>
        <begin position="607"/>
        <end position="632"/>
    </location>
</feature>
<feature type="compositionally biased region" description="Pro residues" evidence="1">
    <location>
        <begin position="500"/>
        <end position="513"/>
    </location>
</feature>
<feature type="compositionally biased region" description="Low complexity" evidence="1">
    <location>
        <begin position="578"/>
        <end position="593"/>
    </location>
</feature>